<accession>A0A5D6WG37</accession>
<sequence>MRRQRRQDDNPALFVSLQRPYNRLQISGVEIGEADAGLFWISESVSHFYRRYAILAIED</sequence>
<keyword evidence="2" id="KW-1185">Reference proteome</keyword>
<dbReference type="Proteomes" id="UP000322783">
    <property type="component" value="Unassembled WGS sequence"/>
</dbReference>
<protein>
    <submittedName>
        <fullName evidence="1">Uncharacterized protein</fullName>
    </submittedName>
</protein>
<proteinExistence type="predicted"/>
<name>A0A5D6WG37_9FIRM</name>
<comment type="caution">
    <text evidence="1">The sequence shown here is derived from an EMBL/GenBank/DDBJ whole genome shotgun (WGS) entry which is preliminary data.</text>
</comment>
<dbReference type="AlphaFoldDB" id="A0A5D6WG37"/>
<reference evidence="1 2" key="1">
    <citation type="submission" date="2019-08" db="EMBL/GenBank/DDBJ databases">
        <title>Selenomonas sp. mPRGC5 and Selenomonas sp. mPRGC8 isolated from ruminal fluid of dairy goat (Capra hircus).</title>
        <authorList>
            <person name="Poothong S."/>
            <person name="Nuengjamnong C."/>
            <person name="Tanasupawat S."/>
        </authorList>
    </citation>
    <scope>NUCLEOTIDE SEQUENCE [LARGE SCALE GENOMIC DNA]</scope>
    <source>
        <strain evidence="2">mPRGC8</strain>
    </source>
</reference>
<gene>
    <name evidence="1" type="ORF">FZ041_12570</name>
</gene>
<dbReference type="EMBL" id="VTOZ01000033">
    <property type="protein sequence ID" value="TYZ27053.1"/>
    <property type="molecule type" value="Genomic_DNA"/>
</dbReference>
<organism evidence="1 2">
    <name type="scientific">Selenomonas caprae</name>
    <dbReference type="NCBI Taxonomy" id="2606905"/>
    <lineage>
        <taxon>Bacteria</taxon>
        <taxon>Bacillati</taxon>
        <taxon>Bacillota</taxon>
        <taxon>Negativicutes</taxon>
        <taxon>Selenomonadales</taxon>
        <taxon>Selenomonadaceae</taxon>
        <taxon>Selenomonas</taxon>
    </lineage>
</organism>
<evidence type="ECO:0000313" key="2">
    <source>
        <dbReference type="Proteomes" id="UP000322783"/>
    </source>
</evidence>
<evidence type="ECO:0000313" key="1">
    <source>
        <dbReference type="EMBL" id="TYZ27053.1"/>
    </source>
</evidence>